<sequence length="458" mass="51612">MPHGDGRGAAAASVDDNRRTGRRPSVVRVDGRQMFNNTTAPRDGDGSLWTRNADGMGQASVIEDLIAEFSSSQMKLTEARSILLISMYVPLFLIAAVANSVIIVVVIKYHYMRSVTNYFLVNLSVADLLVTFICMPMAVGQSVSGLWLYGETMCKLTSYLQGVSVGASVFTIAAMSIDRYLAIEHSMSFRKVLNRKSTIYVILALWLVSMVIFGPILWVRQTESVELGDDPILIDAIHRYGLAWCIEDWGHTHSKYTLSKHAYGVLCFVLVYATPGFLVTGAYTLMGRRLWAVRPPFDDQQGMISVQQVRMVRERRRVARILFVLAVIFALCWLPYNLLTLFLDLDVKLDKFGLDQEYLMKWYPFTLLLGHANSAINPLLYCFMTRNFRRTIKGFVCNTGIAKPRRRNRCKKGLTEKSTTSGYGSFHNPHRLCFSLAQLHQNNTVQTRTATISNLAVL</sequence>
<evidence type="ECO:0000256" key="2">
    <source>
        <dbReference type="ARBA" id="ARBA00010663"/>
    </source>
</evidence>
<keyword evidence="5 9" id="KW-0297">G-protein coupled receptor</keyword>
<evidence type="ECO:0000256" key="11">
    <source>
        <dbReference type="SAM" id="Phobius"/>
    </source>
</evidence>
<feature type="transmembrane region" description="Helical" evidence="11">
    <location>
        <begin position="362"/>
        <end position="383"/>
    </location>
</feature>
<evidence type="ECO:0000256" key="8">
    <source>
        <dbReference type="ARBA" id="ARBA00023224"/>
    </source>
</evidence>
<proteinExistence type="inferred from homology"/>
<dbReference type="PRINTS" id="PR01012">
    <property type="entry name" value="NRPEPTIDEYR"/>
</dbReference>
<keyword evidence="3 9" id="KW-0812">Transmembrane</keyword>
<gene>
    <name evidence="13" type="primary">Hcrtr2_0</name>
    <name evidence="13" type="ORF">g.59316</name>
</gene>
<dbReference type="OrthoDB" id="5953793at2759"/>
<dbReference type="Pfam" id="PF00001">
    <property type="entry name" value="7tm_1"/>
    <property type="match status" value="1"/>
</dbReference>
<evidence type="ECO:0000256" key="9">
    <source>
        <dbReference type="RuleBase" id="RU000688"/>
    </source>
</evidence>
<name>A0A2S2QWP3_9HEMI</name>
<dbReference type="PRINTS" id="PR00237">
    <property type="entry name" value="GPCRRHODOPSN"/>
</dbReference>
<comment type="similarity">
    <text evidence="2 9">Belongs to the G-protein coupled receptor 1 family.</text>
</comment>
<evidence type="ECO:0000256" key="4">
    <source>
        <dbReference type="ARBA" id="ARBA00022989"/>
    </source>
</evidence>
<feature type="transmembrane region" description="Helical" evidence="11">
    <location>
        <begin position="119"/>
        <end position="139"/>
    </location>
</feature>
<evidence type="ECO:0000256" key="3">
    <source>
        <dbReference type="ARBA" id="ARBA00022692"/>
    </source>
</evidence>
<keyword evidence="8 9" id="KW-0807">Transducer</keyword>
<feature type="transmembrane region" description="Helical" evidence="11">
    <location>
        <begin position="82"/>
        <end position="107"/>
    </location>
</feature>
<evidence type="ECO:0000313" key="13">
    <source>
        <dbReference type="EMBL" id="MBY81552.1"/>
    </source>
</evidence>
<dbReference type="Gene3D" id="1.20.1070.10">
    <property type="entry name" value="Rhodopsin 7-helix transmembrane proteins"/>
    <property type="match status" value="1"/>
</dbReference>
<dbReference type="EMBL" id="GGMS01012349">
    <property type="protein sequence ID" value="MBY81552.1"/>
    <property type="molecule type" value="Transcribed_RNA"/>
</dbReference>
<feature type="domain" description="G-protein coupled receptors family 1 profile" evidence="12">
    <location>
        <begin position="98"/>
        <end position="381"/>
    </location>
</feature>
<dbReference type="PROSITE" id="PS00237">
    <property type="entry name" value="G_PROTEIN_RECEP_F1_1"/>
    <property type="match status" value="1"/>
</dbReference>
<feature type="region of interest" description="Disordered" evidence="10">
    <location>
        <begin position="1"/>
        <end position="49"/>
    </location>
</feature>
<dbReference type="AlphaFoldDB" id="A0A2S2QWP3"/>
<dbReference type="PANTHER" id="PTHR45695:SF15">
    <property type="entry name" value="OPSIN RH2"/>
    <property type="match status" value="1"/>
</dbReference>
<protein>
    <submittedName>
        <fullName evidence="13">Orexin receptor type 2</fullName>
    </submittedName>
</protein>
<dbReference type="PANTHER" id="PTHR45695">
    <property type="entry name" value="LEUCOKININ RECEPTOR-RELATED"/>
    <property type="match status" value="1"/>
</dbReference>
<feature type="transmembrane region" description="Helical" evidence="11">
    <location>
        <begin position="321"/>
        <end position="342"/>
    </location>
</feature>
<dbReference type="InterPro" id="IPR000276">
    <property type="entry name" value="GPCR_Rhodpsn"/>
</dbReference>
<accession>A0A2S2QWP3</accession>
<evidence type="ECO:0000256" key="6">
    <source>
        <dbReference type="ARBA" id="ARBA00023136"/>
    </source>
</evidence>
<dbReference type="GO" id="GO:0005886">
    <property type="term" value="C:plasma membrane"/>
    <property type="evidence" value="ECO:0007669"/>
    <property type="project" value="TreeGrafter"/>
</dbReference>
<evidence type="ECO:0000256" key="10">
    <source>
        <dbReference type="SAM" id="MobiDB-lite"/>
    </source>
</evidence>
<feature type="transmembrane region" description="Helical" evidence="11">
    <location>
        <begin position="262"/>
        <end position="285"/>
    </location>
</feature>
<evidence type="ECO:0000256" key="7">
    <source>
        <dbReference type="ARBA" id="ARBA00023170"/>
    </source>
</evidence>
<dbReference type="SUPFAM" id="SSF81321">
    <property type="entry name" value="Family A G protein-coupled receptor-like"/>
    <property type="match status" value="1"/>
</dbReference>
<evidence type="ECO:0000259" key="12">
    <source>
        <dbReference type="PROSITE" id="PS50262"/>
    </source>
</evidence>
<reference evidence="13" key="1">
    <citation type="submission" date="2018-04" db="EMBL/GenBank/DDBJ databases">
        <title>Transcriptome assembly of Sipha flava.</title>
        <authorList>
            <person name="Scully E.D."/>
            <person name="Geib S.M."/>
            <person name="Palmer N.A."/>
            <person name="Koch K."/>
            <person name="Bradshaw J."/>
            <person name="Heng-Moss T."/>
            <person name="Sarath G."/>
        </authorList>
    </citation>
    <scope>NUCLEOTIDE SEQUENCE</scope>
</reference>
<keyword evidence="6 11" id="KW-0472">Membrane</keyword>
<feature type="transmembrane region" description="Helical" evidence="11">
    <location>
        <begin position="198"/>
        <end position="218"/>
    </location>
</feature>
<feature type="transmembrane region" description="Helical" evidence="11">
    <location>
        <begin position="159"/>
        <end position="177"/>
    </location>
</feature>
<dbReference type="PROSITE" id="PS50262">
    <property type="entry name" value="G_PROTEIN_RECEP_F1_2"/>
    <property type="match status" value="1"/>
</dbReference>
<dbReference type="CDD" id="cd14993">
    <property type="entry name" value="7tmA_CCKR-like"/>
    <property type="match status" value="1"/>
</dbReference>
<dbReference type="InterPro" id="IPR017452">
    <property type="entry name" value="GPCR_Rhodpsn_7TM"/>
</dbReference>
<keyword evidence="7 9" id="KW-0675">Receptor</keyword>
<dbReference type="InterPro" id="IPR000611">
    <property type="entry name" value="NPY_rcpt"/>
</dbReference>
<evidence type="ECO:0000256" key="5">
    <source>
        <dbReference type="ARBA" id="ARBA00023040"/>
    </source>
</evidence>
<organism evidence="13">
    <name type="scientific">Sipha flava</name>
    <name type="common">yellow sugarcane aphid</name>
    <dbReference type="NCBI Taxonomy" id="143950"/>
    <lineage>
        <taxon>Eukaryota</taxon>
        <taxon>Metazoa</taxon>
        <taxon>Ecdysozoa</taxon>
        <taxon>Arthropoda</taxon>
        <taxon>Hexapoda</taxon>
        <taxon>Insecta</taxon>
        <taxon>Pterygota</taxon>
        <taxon>Neoptera</taxon>
        <taxon>Paraneoptera</taxon>
        <taxon>Hemiptera</taxon>
        <taxon>Sternorrhyncha</taxon>
        <taxon>Aphidomorpha</taxon>
        <taxon>Aphidoidea</taxon>
        <taxon>Aphididae</taxon>
        <taxon>Sipha</taxon>
    </lineage>
</organism>
<evidence type="ECO:0000256" key="1">
    <source>
        <dbReference type="ARBA" id="ARBA00004141"/>
    </source>
</evidence>
<keyword evidence="4 11" id="KW-1133">Transmembrane helix</keyword>
<dbReference type="GO" id="GO:0004983">
    <property type="term" value="F:neuropeptide Y receptor activity"/>
    <property type="evidence" value="ECO:0007669"/>
    <property type="project" value="InterPro"/>
</dbReference>
<comment type="subcellular location">
    <subcellularLocation>
        <location evidence="1">Membrane</location>
        <topology evidence="1">Multi-pass membrane protein</topology>
    </subcellularLocation>
</comment>